<organism evidence="6 7">
    <name type="scientific">Prauserella alba</name>
    <dbReference type="NCBI Taxonomy" id="176898"/>
    <lineage>
        <taxon>Bacteria</taxon>
        <taxon>Bacillati</taxon>
        <taxon>Actinomycetota</taxon>
        <taxon>Actinomycetes</taxon>
        <taxon>Pseudonocardiales</taxon>
        <taxon>Pseudonocardiaceae</taxon>
        <taxon>Prauserella</taxon>
    </lineage>
</organism>
<comment type="caution">
    <text evidence="6">The sequence shown here is derived from an EMBL/GenBank/DDBJ whole genome shotgun (WGS) entry which is preliminary data.</text>
</comment>
<feature type="region of interest" description="Disordered" evidence="4">
    <location>
        <begin position="1"/>
        <end position="20"/>
    </location>
</feature>
<dbReference type="PANTHER" id="PTHR30055">
    <property type="entry name" value="HTH-TYPE TRANSCRIPTIONAL REGULATOR RUTR"/>
    <property type="match status" value="1"/>
</dbReference>
<keyword evidence="3" id="KW-0804">Transcription</keyword>
<dbReference type="Proteomes" id="UP001500467">
    <property type="component" value="Unassembled WGS sequence"/>
</dbReference>
<keyword evidence="7" id="KW-1185">Reference proteome</keyword>
<keyword evidence="2" id="KW-0238">DNA-binding</keyword>
<dbReference type="SUPFAM" id="SSF46689">
    <property type="entry name" value="Homeodomain-like"/>
    <property type="match status" value="1"/>
</dbReference>
<dbReference type="InterPro" id="IPR050109">
    <property type="entry name" value="HTH-type_TetR-like_transc_reg"/>
</dbReference>
<dbReference type="Pfam" id="PF00440">
    <property type="entry name" value="TetR_N"/>
    <property type="match status" value="1"/>
</dbReference>
<evidence type="ECO:0000313" key="6">
    <source>
        <dbReference type="EMBL" id="GAA1206876.1"/>
    </source>
</evidence>
<evidence type="ECO:0000256" key="4">
    <source>
        <dbReference type="SAM" id="MobiDB-lite"/>
    </source>
</evidence>
<dbReference type="EMBL" id="BAAALM010000008">
    <property type="protein sequence ID" value="GAA1206876.1"/>
    <property type="molecule type" value="Genomic_DNA"/>
</dbReference>
<evidence type="ECO:0000256" key="2">
    <source>
        <dbReference type="ARBA" id="ARBA00023125"/>
    </source>
</evidence>
<evidence type="ECO:0000259" key="5">
    <source>
        <dbReference type="Pfam" id="PF00440"/>
    </source>
</evidence>
<name>A0ABN1VGF2_9PSEU</name>
<dbReference type="InterPro" id="IPR001647">
    <property type="entry name" value="HTH_TetR"/>
</dbReference>
<evidence type="ECO:0000313" key="7">
    <source>
        <dbReference type="Proteomes" id="UP001500467"/>
    </source>
</evidence>
<protein>
    <submittedName>
        <fullName evidence="6">TetR/AcrR family transcriptional regulator</fullName>
    </submittedName>
</protein>
<dbReference type="Gene3D" id="1.10.357.10">
    <property type="entry name" value="Tetracycline Repressor, domain 2"/>
    <property type="match status" value="1"/>
</dbReference>
<evidence type="ECO:0000256" key="1">
    <source>
        <dbReference type="ARBA" id="ARBA00023015"/>
    </source>
</evidence>
<gene>
    <name evidence="6" type="ORF">GCM10009675_27660</name>
</gene>
<evidence type="ECO:0000256" key="3">
    <source>
        <dbReference type="ARBA" id="ARBA00023163"/>
    </source>
</evidence>
<keyword evidence="1" id="KW-0805">Transcription regulation</keyword>
<proteinExistence type="predicted"/>
<dbReference type="InterPro" id="IPR009057">
    <property type="entry name" value="Homeodomain-like_sf"/>
</dbReference>
<accession>A0ABN1VGF2</accession>
<reference evidence="6 7" key="1">
    <citation type="journal article" date="2019" name="Int. J. Syst. Evol. Microbiol.">
        <title>The Global Catalogue of Microorganisms (GCM) 10K type strain sequencing project: providing services to taxonomists for standard genome sequencing and annotation.</title>
        <authorList>
            <consortium name="The Broad Institute Genomics Platform"/>
            <consortium name="The Broad Institute Genome Sequencing Center for Infectious Disease"/>
            <person name="Wu L."/>
            <person name="Ma J."/>
        </authorList>
    </citation>
    <scope>NUCLEOTIDE SEQUENCE [LARGE SCALE GENOMIC DNA]</scope>
    <source>
        <strain evidence="6 7">JCM 13022</strain>
    </source>
</reference>
<dbReference type="PANTHER" id="PTHR30055:SF234">
    <property type="entry name" value="HTH-TYPE TRANSCRIPTIONAL REGULATOR BETI"/>
    <property type="match status" value="1"/>
</dbReference>
<feature type="domain" description="HTH tetR-type" evidence="5">
    <location>
        <begin position="24"/>
        <end position="71"/>
    </location>
</feature>
<sequence length="219" mass="24015">MTTSDSAAGQAGQPPTTGSTREIILVTAERLFAERGVYNVSNRQISEAAGQGNNAAVHYHFGTKNDLITALVERHQAALARRRADYVTQVGDDPELRDWVACIVLPVTDHLAELGRPTWFARFNAQLVTDPRLHPILDSRFRADPAMATALRGLHRCVSHLTPEVRAERSDITKHLMMHMAADRERALALGTPTHRDTWSAAATGLIDAIVGLWRAPAS</sequence>
<dbReference type="RefSeq" id="WP_253858582.1">
    <property type="nucleotide sequence ID" value="NZ_BAAALM010000008.1"/>
</dbReference>